<dbReference type="EMBL" id="VOQS01000003">
    <property type="protein sequence ID" value="TXC82322.1"/>
    <property type="molecule type" value="Genomic_DNA"/>
</dbReference>
<accession>A0A5C6V9Y7</accession>
<dbReference type="Proteomes" id="UP000321776">
    <property type="component" value="Unassembled WGS sequence"/>
</dbReference>
<proteinExistence type="predicted"/>
<gene>
    <name evidence="3" type="ORF">FRZ40_17680</name>
    <name evidence="2" type="ORF">V4C56_33670</name>
</gene>
<evidence type="ECO:0000313" key="4">
    <source>
        <dbReference type="Proteomes" id="UP000321776"/>
    </source>
</evidence>
<dbReference type="RefSeq" id="WP_147234997.1">
    <property type="nucleotide sequence ID" value="NZ_JAZHFZ010000036.1"/>
</dbReference>
<name>A0A5C6V9Y7_9BURK</name>
<sequence length="115" mass="11592">MKSTVSNLIAVGVLALSGILEARAQPADSGSAPQAVAASGATAKDADRVLRKQVVRALSRTKGLQSRAITVRVKGGVVALQGTVPEEAQVDLATRAAQGVPGVTAVTNSLTLSTF</sequence>
<feature type="domain" description="BON" evidence="1">
    <location>
        <begin position="46"/>
        <end position="114"/>
    </location>
</feature>
<dbReference type="PANTHER" id="PTHR34606">
    <property type="entry name" value="BON DOMAIN-CONTAINING PROTEIN"/>
    <property type="match status" value="1"/>
</dbReference>
<reference evidence="3" key="2">
    <citation type="submission" date="2019-08" db="EMBL/GenBank/DDBJ databases">
        <authorList>
            <person name="Im W.-T."/>
        </authorList>
    </citation>
    <scope>NUCLEOTIDE SEQUENCE</scope>
    <source>
        <strain evidence="3">NF 2-5-3</strain>
    </source>
</reference>
<dbReference type="AlphaFoldDB" id="A0A5C6V9Y7"/>
<dbReference type="Pfam" id="PF04972">
    <property type="entry name" value="BON"/>
    <property type="match status" value="1"/>
</dbReference>
<evidence type="ECO:0000313" key="5">
    <source>
        <dbReference type="Proteomes" id="UP001481677"/>
    </source>
</evidence>
<protein>
    <submittedName>
        <fullName evidence="3">BON domain-containing protein</fullName>
    </submittedName>
</protein>
<comment type="caution">
    <text evidence="3">The sequence shown here is derived from an EMBL/GenBank/DDBJ whole genome shotgun (WGS) entry which is preliminary data.</text>
</comment>
<reference evidence="3 4" key="1">
    <citation type="journal article" date="2018" name="Int. J. Syst. Evol. Microbiol.">
        <title>Paraburkholderia azotifigens sp. nov., a nitrogen-fixing bacterium isolated from paddy soil.</title>
        <authorList>
            <person name="Choi G.M."/>
            <person name="Im W.T."/>
        </authorList>
    </citation>
    <scope>NUCLEOTIDE SEQUENCE [LARGE SCALE GENOMIC DNA]</scope>
    <source>
        <strain evidence="3 4">NF 2-5-3</strain>
    </source>
</reference>
<dbReference type="InterPro" id="IPR051686">
    <property type="entry name" value="Lipoprotein_DolP"/>
</dbReference>
<keyword evidence="5" id="KW-1185">Reference proteome</keyword>
<dbReference type="PROSITE" id="PS50914">
    <property type="entry name" value="BON"/>
    <property type="match status" value="1"/>
</dbReference>
<dbReference type="Proteomes" id="UP001481677">
    <property type="component" value="Unassembled WGS sequence"/>
</dbReference>
<evidence type="ECO:0000313" key="2">
    <source>
        <dbReference type="EMBL" id="MEM5344562.1"/>
    </source>
</evidence>
<evidence type="ECO:0000313" key="3">
    <source>
        <dbReference type="EMBL" id="TXC82322.1"/>
    </source>
</evidence>
<evidence type="ECO:0000259" key="1">
    <source>
        <dbReference type="PROSITE" id="PS50914"/>
    </source>
</evidence>
<reference evidence="2 5" key="3">
    <citation type="submission" date="2024-01" db="EMBL/GenBank/DDBJ databases">
        <title>The diversity of rhizobia nodulating Mimosa spp. in eleven states of Brazil covering several biomes is determined by host plant, location, and edaphic factors.</title>
        <authorList>
            <person name="Rouws L."/>
            <person name="Barauna A."/>
            <person name="Beukes C."/>
            <person name="De Faria S.M."/>
            <person name="Gross E."/>
            <person name="Dos Reis Junior F.B."/>
            <person name="Simon M."/>
            <person name="Maluk M."/>
            <person name="Odee D.W."/>
            <person name="Kenicer G."/>
            <person name="Young J.P.W."/>
            <person name="Reis V.M."/>
            <person name="Zilli J."/>
            <person name="James E.K."/>
        </authorList>
    </citation>
    <scope>NUCLEOTIDE SEQUENCE [LARGE SCALE GENOMIC DNA]</scope>
    <source>
        <strain evidence="2 5">JPY530</strain>
    </source>
</reference>
<organism evidence="3 4">
    <name type="scientific">Paraburkholderia azotifigens</name>
    <dbReference type="NCBI Taxonomy" id="2057004"/>
    <lineage>
        <taxon>Bacteria</taxon>
        <taxon>Pseudomonadati</taxon>
        <taxon>Pseudomonadota</taxon>
        <taxon>Betaproteobacteria</taxon>
        <taxon>Burkholderiales</taxon>
        <taxon>Burkholderiaceae</taxon>
        <taxon>Paraburkholderia</taxon>
    </lineage>
</organism>
<dbReference type="EMBL" id="JAZHGA010000035">
    <property type="protein sequence ID" value="MEM5344562.1"/>
    <property type="molecule type" value="Genomic_DNA"/>
</dbReference>
<dbReference type="PANTHER" id="PTHR34606:SF15">
    <property type="entry name" value="BON DOMAIN-CONTAINING PROTEIN"/>
    <property type="match status" value="1"/>
</dbReference>
<dbReference type="InterPro" id="IPR007055">
    <property type="entry name" value="BON_dom"/>
</dbReference>
<dbReference type="Gene3D" id="3.30.1340.30">
    <property type="match status" value="1"/>
</dbReference>